<dbReference type="PANTHER" id="PTHR28529">
    <property type="entry name" value="DNA REPAIR PROTEIN SWI5 HOMOLOG"/>
    <property type="match status" value="1"/>
</dbReference>
<keyword evidence="6" id="KW-1185">Reference proteome</keyword>
<gene>
    <name evidence="5" type="ORF">CHGG_07448</name>
</gene>
<dbReference type="InterPro" id="IPR011993">
    <property type="entry name" value="PH-like_dom_sf"/>
</dbReference>
<dbReference type="Pfam" id="PF07061">
    <property type="entry name" value="Swi5"/>
    <property type="match status" value="1"/>
</dbReference>
<dbReference type="EMBL" id="CH408033">
    <property type="protein sequence ID" value="EAQ86195.1"/>
    <property type="molecule type" value="Genomic_DNA"/>
</dbReference>
<evidence type="ECO:0000256" key="2">
    <source>
        <dbReference type="ARBA" id="ARBA00022763"/>
    </source>
</evidence>
<organism evidence="5 6">
    <name type="scientific">Chaetomium globosum (strain ATCC 6205 / CBS 148.51 / DSM 1962 / NBRC 6347 / NRRL 1970)</name>
    <name type="common">Soil fungus</name>
    <dbReference type="NCBI Taxonomy" id="306901"/>
    <lineage>
        <taxon>Eukaryota</taxon>
        <taxon>Fungi</taxon>
        <taxon>Dikarya</taxon>
        <taxon>Ascomycota</taxon>
        <taxon>Pezizomycotina</taxon>
        <taxon>Sordariomycetes</taxon>
        <taxon>Sordariomycetidae</taxon>
        <taxon>Sordariales</taxon>
        <taxon>Chaetomiaceae</taxon>
        <taxon>Chaetomium</taxon>
    </lineage>
</organism>
<evidence type="ECO:0000256" key="3">
    <source>
        <dbReference type="ARBA" id="ARBA00023204"/>
    </source>
</evidence>
<dbReference type="GO" id="GO:0010772">
    <property type="term" value="P:meiotic DNA recombinase assembly involved in reciprocal meiotic recombination"/>
    <property type="evidence" value="ECO:0007669"/>
    <property type="project" value="TreeGrafter"/>
</dbReference>
<evidence type="ECO:0000256" key="1">
    <source>
        <dbReference type="ARBA" id="ARBA00008060"/>
    </source>
</evidence>
<dbReference type="VEuPathDB" id="FungiDB:CHGG_07448"/>
<feature type="compositionally biased region" description="Basic residues" evidence="4">
    <location>
        <begin position="248"/>
        <end position="258"/>
    </location>
</feature>
<dbReference type="Gene3D" id="1.20.5.170">
    <property type="match status" value="1"/>
</dbReference>
<comment type="similarity">
    <text evidence="1">Belongs to the SWI5/SAE3 family.</text>
</comment>
<dbReference type="InParanoid" id="Q2GX56"/>
<dbReference type="OrthoDB" id="255837at2759"/>
<evidence type="ECO:0000313" key="5">
    <source>
        <dbReference type="EMBL" id="EAQ86195.1"/>
    </source>
</evidence>
<reference evidence="6" key="1">
    <citation type="journal article" date="2015" name="Genome Announc.">
        <title>Draft genome sequence of the cellulolytic fungus Chaetomium globosum.</title>
        <authorList>
            <person name="Cuomo C.A."/>
            <person name="Untereiner W.A."/>
            <person name="Ma L.-J."/>
            <person name="Grabherr M."/>
            <person name="Birren B.W."/>
        </authorList>
    </citation>
    <scope>NUCLEOTIDE SEQUENCE [LARGE SCALE GENOMIC DNA]</scope>
    <source>
        <strain evidence="6">ATCC 6205 / CBS 148.51 / DSM 1962 / NBRC 6347 / NRRL 1970</strain>
    </source>
</reference>
<dbReference type="GO" id="GO:0034974">
    <property type="term" value="C:Swi5-Swi2 complex"/>
    <property type="evidence" value="ECO:0007669"/>
    <property type="project" value="TreeGrafter"/>
</dbReference>
<dbReference type="PANTHER" id="PTHR28529:SF2">
    <property type="entry name" value="DNA REPAIR PROTEIN SWI5 HOMOLOG"/>
    <property type="match status" value="1"/>
</dbReference>
<dbReference type="GO" id="GO:0032798">
    <property type="term" value="C:Swi5-Sfr1 complex"/>
    <property type="evidence" value="ECO:0007669"/>
    <property type="project" value="TreeGrafter"/>
</dbReference>
<dbReference type="RefSeq" id="XP_001225104.1">
    <property type="nucleotide sequence ID" value="XM_001225103.1"/>
</dbReference>
<evidence type="ECO:0000313" key="6">
    <source>
        <dbReference type="Proteomes" id="UP000001056"/>
    </source>
</evidence>
<dbReference type="GO" id="GO:0000709">
    <property type="term" value="P:meiotic joint molecule formation"/>
    <property type="evidence" value="ECO:0007669"/>
    <property type="project" value="TreeGrafter"/>
</dbReference>
<dbReference type="HOGENOM" id="CLU_381294_0_0_1"/>
<dbReference type="AlphaFoldDB" id="Q2GX56"/>
<name>Q2GX56_CHAGB</name>
<protein>
    <submittedName>
        <fullName evidence="5">Uncharacterized protein</fullName>
    </submittedName>
</protein>
<dbReference type="InterPro" id="IPR010760">
    <property type="entry name" value="DNA-repair_Swi5"/>
</dbReference>
<keyword evidence="3" id="KW-0234">DNA repair</keyword>
<sequence length="726" mass="81051">MICDGFWLENLILKSDDEFTVVGVVGLEWPYIGPPQLAASAPWWLLRDRPTNVWWNYGNGEPPDFTERYFEHLELYKRVLREEEAKLRGPEDKIFSELVQWSEDSGAMWFHMLFTFGINGLDTFPLAELHCHVGVEEWKTLEEQVDEDEMEVFAEEKLLDLKQYDADLEAIRRDKARVDSGELKASVFLDWYRRLSRSGPNCRWLAAARMGRNPDTASSLLARADGERTRTNRSIAQQAPSPKMSRQTPRKSRHRHHASNSGPRQVAASDYESDAAQYMENREAMPLSNPQPARDNTELSLRVLRRYQPSIRSIMAIAANAVAYNFLEATQGVGEARGGGHHVHLRAGARHGTHRARHCRGCGSGELIVFRLEDGAVISGNNQGADATAKKILGLWIHADESNTREVHASLILGAWKQGRQALDAYIQAVTAGAMENNGNLARDPHAVAVAGDSAAGKRLTTVPHHLRSLDPALCNPSFAQHAQCFIPDQATVYLTILATFNLRVLASPLSPPSIKMATDNNGVKISASSLSDGDDAIEIAIRTQTSLATSFQQWLAQKRNDDGDRNDVIARVQLRLDSYKQWLLEANTVPITVLKDVEPWDMSARVQPGDEDGSVIIVTGPGSGEPIEIATKDEGELRYLMSCNAFSKTQETLRLLLRTASELQDAEAELSQPPDTTVKTYIRRLQEYNDIKDIGQQLIGFIAENRGVSVRTIYEQEEFGVSYPQ</sequence>
<dbReference type="eggNOG" id="KOG2868">
    <property type="taxonomic scope" value="Eukaryota"/>
</dbReference>
<keyword evidence="2" id="KW-0227">DNA damage</keyword>
<feature type="compositionally biased region" description="Polar residues" evidence="4">
    <location>
        <begin position="232"/>
        <end position="247"/>
    </location>
</feature>
<proteinExistence type="inferred from homology"/>
<dbReference type="Proteomes" id="UP000001056">
    <property type="component" value="Unassembled WGS sequence"/>
</dbReference>
<dbReference type="GeneID" id="4393796"/>
<accession>Q2GX56</accession>
<feature type="region of interest" description="Disordered" evidence="4">
    <location>
        <begin position="222"/>
        <end position="270"/>
    </location>
</feature>
<dbReference type="Gene3D" id="2.30.29.30">
    <property type="entry name" value="Pleckstrin-homology domain (PH domain)/Phosphotyrosine-binding domain (PTB)"/>
    <property type="match status" value="1"/>
</dbReference>
<evidence type="ECO:0000256" key="4">
    <source>
        <dbReference type="SAM" id="MobiDB-lite"/>
    </source>
</evidence>